<reference evidence="3" key="1">
    <citation type="submission" date="2020-05" db="EMBL/GenBank/DDBJ databases">
        <authorList>
            <person name="Chiriac C."/>
            <person name="Salcher M."/>
            <person name="Ghai R."/>
            <person name="Kavagutti S V."/>
        </authorList>
    </citation>
    <scope>NUCLEOTIDE SEQUENCE</scope>
</reference>
<dbReference type="EMBL" id="CAFBPN010000043">
    <property type="protein sequence ID" value="CAB5021633.1"/>
    <property type="molecule type" value="Genomic_DNA"/>
</dbReference>
<feature type="domain" description="Pyridoxamine 5'-phosphate oxidase N-terminal" evidence="1">
    <location>
        <begin position="21"/>
        <end position="117"/>
    </location>
</feature>
<dbReference type="SUPFAM" id="SSF50475">
    <property type="entry name" value="FMN-binding split barrel"/>
    <property type="match status" value="1"/>
</dbReference>
<gene>
    <name evidence="2" type="ORF">UFOPK4098_00904</name>
    <name evidence="3" type="ORF">UFOPK4347_01826</name>
</gene>
<organism evidence="3">
    <name type="scientific">freshwater metagenome</name>
    <dbReference type="NCBI Taxonomy" id="449393"/>
    <lineage>
        <taxon>unclassified sequences</taxon>
        <taxon>metagenomes</taxon>
        <taxon>ecological metagenomes</taxon>
    </lineage>
</organism>
<dbReference type="InterPro" id="IPR011576">
    <property type="entry name" value="Pyridox_Oxase_N"/>
</dbReference>
<dbReference type="AlphaFoldDB" id="A0A6J7UR40"/>
<dbReference type="EMBL" id="CAFBQU010000110">
    <property type="protein sequence ID" value="CAB5068500.1"/>
    <property type="molecule type" value="Genomic_DNA"/>
</dbReference>
<sequence length="163" mass="18405">MSENYEDLSACALTPELEEQLVASQRECVFMWVNKAGDPFGVVMAFMPKDGKIWMTAAETRKRISAIRRHPRASICITSTGSKIGGGKTVSYKGNCIVHTGRDVKDWFYPEFATYIRPESPTAAQEFEKFLDSPHRVVIEFVPDYTLSFDASLMWQRSPGVIQ</sequence>
<protein>
    <submittedName>
        <fullName evidence="3">Unannotated protein</fullName>
    </submittedName>
</protein>
<accession>A0A6J7UR40</accession>
<dbReference type="InterPro" id="IPR012349">
    <property type="entry name" value="Split_barrel_FMN-bd"/>
</dbReference>
<evidence type="ECO:0000313" key="2">
    <source>
        <dbReference type="EMBL" id="CAB5021633.1"/>
    </source>
</evidence>
<proteinExistence type="predicted"/>
<name>A0A6J7UR40_9ZZZZ</name>
<evidence type="ECO:0000313" key="3">
    <source>
        <dbReference type="EMBL" id="CAB5068500.1"/>
    </source>
</evidence>
<dbReference type="Gene3D" id="2.30.110.10">
    <property type="entry name" value="Electron Transport, Fmn-binding Protein, Chain A"/>
    <property type="match status" value="1"/>
</dbReference>
<dbReference type="Pfam" id="PF01243">
    <property type="entry name" value="PNPOx_N"/>
    <property type="match status" value="1"/>
</dbReference>
<evidence type="ECO:0000259" key="1">
    <source>
        <dbReference type="Pfam" id="PF01243"/>
    </source>
</evidence>